<proteinExistence type="predicted"/>
<name>A0A091DRS2_FUKDA</name>
<evidence type="ECO:0000313" key="3">
    <source>
        <dbReference type="Proteomes" id="UP000028990"/>
    </source>
</evidence>
<protein>
    <submittedName>
        <fullName evidence="2">Uncharacterized protein</fullName>
    </submittedName>
</protein>
<dbReference type="AlphaFoldDB" id="A0A091DRS2"/>
<accession>A0A091DRS2</accession>
<feature type="region of interest" description="Disordered" evidence="1">
    <location>
        <begin position="1"/>
        <end position="36"/>
    </location>
</feature>
<keyword evidence="3" id="KW-1185">Reference proteome</keyword>
<organism evidence="2 3">
    <name type="scientific">Fukomys damarensis</name>
    <name type="common">Damaraland mole rat</name>
    <name type="synonym">Cryptomys damarensis</name>
    <dbReference type="NCBI Taxonomy" id="885580"/>
    <lineage>
        <taxon>Eukaryota</taxon>
        <taxon>Metazoa</taxon>
        <taxon>Chordata</taxon>
        <taxon>Craniata</taxon>
        <taxon>Vertebrata</taxon>
        <taxon>Euteleostomi</taxon>
        <taxon>Mammalia</taxon>
        <taxon>Eutheria</taxon>
        <taxon>Euarchontoglires</taxon>
        <taxon>Glires</taxon>
        <taxon>Rodentia</taxon>
        <taxon>Hystricomorpha</taxon>
        <taxon>Bathyergidae</taxon>
        <taxon>Fukomys</taxon>
    </lineage>
</organism>
<sequence>MKQEDIEESGVLGFRGVEGCPAQTRQLGPSQGRPERLEGPVEEVWLALFAGLFLEAGGQLPAPRSPPRCLVSVQSVDCMVTTVMK</sequence>
<evidence type="ECO:0000256" key="1">
    <source>
        <dbReference type="SAM" id="MobiDB-lite"/>
    </source>
</evidence>
<dbReference type="Proteomes" id="UP000028990">
    <property type="component" value="Unassembled WGS sequence"/>
</dbReference>
<reference evidence="2 3" key="1">
    <citation type="submission" date="2013-11" db="EMBL/GenBank/DDBJ databases">
        <title>The Damaraland mole rat (Fukomys damarensis) genome and evolution of African mole rats.</title>
        <authorList>
            <person name="Gladyshev V.N."/>
            <person name="Fang X."/>
        </authorList>
    </citation>
    <scope>NUCLEOTIDE SEQUENCE [LARGE SCALE GENOMIC DNA]</scope>
    <source>
        <tissue evidence="2">Liver</tissue>
    </source>
</reference>
<gene>
    <name evidence="2" type="ORF">H920_05591</name>
</gene>
<dbReference type="EMBL" id="KN122106">
    <property type="protein sequence ID" value="KFO32975.1"/>
    <property type="molecule type" value="Genomic_DNA"/>
</dbReference>
<evidence type="ECO:0000313" key="2">
    <source>
        <dbReference type="EMBL" id="KFO32975.1"/>
    </source>
</evidence>